<dbReference type="Proteomes" id="UP000001194">
    <property type="component" value="Unassembled WGS sequence"/>
</dbReference>
<reference evidence="1 2" key="1">
    <citation type="journal article" date="2008" name="Nature">
        <title>The genome of Laccaria bicolor provides insights into mycorrhizal symbiosis.</title>
        <authorList>
            <person name="Martin F."/>
            <person name="Aerts A."/>
            <person name="Ahren D."/>
            <person name="Brun A."/>
            <person name="Danchin E.G.J."/>
            <person name="Duchaussoy F."/>
            <person name="Gibon J."/>
            <person name="Kohler A."/>
            <person name="Lindquist E."/>
            <person name="Pereda V."/>
            <person name="Salamov A."/>
            <person name="Shapiro H.J."/>
            <person name="Wuyts J."/>
            <person name="Blaudez D."/>
            <person name="Buee M."/>
            <person name="Brokstein P."/>
            <person name="Canbaeck B."/>
            <person name="Cohen D."/>
            <person name="Courty P.E."/>
            <person name="Coutinho P.M."/>
            <person name="Delaruelle C."/>
            <person name="Detter J.C."/>
            <person name="Deveau A."/>
            <person name="DiFazio S."/>
            <person name="Duplessis S."/>
            <person name="Fraissinet-Tachet L."/>
            <person name="Lucic E."/>
            <person name="Frey-Klett P."/>
            <person name="Fourrey C."/>
            <person name="Feussner I."/>
            <person name="Gay G."/>
            <person name="Grimwood J."/>
            <person name="Hoegger P.J."/>
            <person name="Jain P."/>
            <person name="Kilaru S."/>
            <person name="Labbe J."/>
            <person name="Lin Y.C."/>
            <person name="Legue V."/>
            <person name="Le Tacon F."/>
            <person name="Marmeisse R."/>
            <person name="Melayah D."/>
            <person name="Montanini B."/>
            <person name="Muratet M."/>
            <person name="Nehls U."/>
            <person name="Niculita-Hirzel H."/>
            <person name="Oudot-Le Secq M.P."/>
            <person name="Peter M."/>
            <person name="Quesneville H."/>
            <person name="Rajashekar B."/>
            <person name="Reich M."/>
            <person name="Rouhier N."/>
            <person name="Schmutz J."/>
            <person name="Yin T."/>
            <person name="Chalot M."/>
            <person name="Henrissat B."/>
            <person name="Kuees U."/>
            <person name="Lucas S."/>
            <person name="Van de Peer Y."/>
            <person name="Podila G.K."/>
            <person name="Polle A."/>
            <person name="Pukkila P.J."/>
            <person name="Richardson P.M."/>
            <person name="Rouze P."/>
            <person name="Sanders I.R."/>
            <person name="Stajich J.E."/>
            <person name="Tunlid A."/>
            <person name="Tuskan G."/>
            <person name="Grigoriev I.V."/>
        </authorList>
    </citation>
    <scope>NUCLEOTIDE SEQUENCE [LARGE SCALE GENOMIC DNA]</scope>
    <source>
        <strain evidence="2">S238N-H82 / ATCC MYA-4686</strain>
    </source>
</reference>
<evidence type="ECO:0000313" key="2">
    <source>
        <dbReference type="Proteomes" id="UP000001194"/>
    </source>
</evidence>
<protein>
    <submittedName>
        <fullName evidence="1">Predicted protein</fullName>
    </submittedName>
</protein>
<gene>
    <name evidence="1" type="ORF">LACBIDRAFT_333996</name>
</gene>
<dbReference type="HOGENOM" id="CLU_063711_0_0_1"/>
<dbReference type="RefSeq" id="XP_001888740.1">
    <property type="nucleotide sequence ID" value="XM_001888705.1"/>
</dbReference>
<sequence>MNLIECAVLHEKSRSVREHEVKLHLYSKMPPRTRSGRSEKLANERLMLAGPVNISGFPSLPVELLLEVTSHLLRVPIPSYKQSVYHARYLAHHNTLRSLSQSCRSLRSIFLPHVWRRIEVCASKWIDNERDLGRNILKIISKDIATELVRQLEIVTIRDPTLAQYVQVVNVILQSYCYDTVLAELARCLALFPNLHTFQALGLGMHRAEITYKVFRGLKFPQILTLVVPSTGHYILPAFPNVKAVTCIGACPEVFWGTLFAHCPNVVSLGTFEGTDFVAERLPNLEKITFDIRNPTLTPEAISNLSALKRLHTVCFDVNEGYHLTPGNTGNWFTIIDFMHKRKAVMVAFQNIPQRDEFQKRLVVKYERQSEVYMFDATPS</sequence>
<evidence type="ECO:0000313" key="1">
    <source>
        <dbReference type="EMBL" id="EDR00731.1"/>
    </source>
</evidence>
<dbReference type="KEGG" id="lbc:LACBIDRAFT_333996"/>
<keyword evidence="2" id="KW-1185">Reference proteome</keyword>
<dbReference type="GeneID" id="6084317"/>
<accession>B0DXR8</accession>
<name>B0DXR8_LACBS</name>
<dbReference type="EMBL" id="DS547147">
    <property type="protein sequence ID" value="EDR00731.1"/>
    <property type="molecule type" value="Genomic_DNA"/>
</dbReference>
<proteinExistence type="predicted"/>
<dbReference type="AlphaFoldDB" id="B0DXR8"/>
<dbReference type="OrthoDB" id="2891411at2759"/>
<organism evidence="2">
    <name type="scientific">Laccaria bicolor (strain S238N-H82 / ATCC MYA-4686)</name>
    <name type="common">Bicoloured deceiver</name>
    <name type="synonym">Laccaria laccata var. bicolor</name>
    <dbReference type="NCBI Taxonomy" id="486041"/>
    <lineage>
        <taxon>Eukaryota</taxon>
        <taxon>Fungi</taxon>
        <taxon>Dikarya</taxon>
        <taxon>Basidiomycota</taxon>
        <taxon>Agaricomycotina</taxon>
        <taxon>Agaricomycetes</taxon>
        <taxon>Agaricomycetidae</taxon>
        <taxon>Agaricales</taxon>
        <taxon>Agaricineae</taxon>
        <taxon>Hydnangiaceae</taxon>
        <taxon>Laccaria</taxon>
    </lineage>
</organism>
<dbReference type="InParanoid" id="B0DXR8"/>